<reference evidence="1" key="1">
    <citation type="submission" date="2019-10" db="EMBL/GenBank/DDBJ databases">
        <title>Conservation and host-specific expression of non-tandemly repeated heterogenous ribosome RNA gene in arbuscular mycorrhizal fungi.</title>
        <authorList>
            <person name="Maeda T."/>
            <person name="Kobayashi Y."/>
            <person name="Nakagawa T."/>
            <person name="Ezawa T."/>
            <person name="Yamaguchi K."/>
            <person name="Bino T."/>
            <person name="Nishimoto Y."/>
            <person name="Shigenobu S."/>
            <person name="Kawaguchi M."/>
        </authorList>
    </citation>
    <scope>NUCLEOTIDE SEQUENCE</scope>
    <source>
        <strain evidence="1">HR1</strain>
    </source>
</reference>
<dbReference type="AlphaFoldDB" id="A0A8H3R813"/>
<dbReference type="InterPro" id="IPR011990">
    <property type="entry name" value="TPR-like_helical_dom_sf"/>
</dbReference>
<sequence>MVLRYIYGGRLSLEEYDTSDIIKILHDTVKMNTIQVWEHVLKWGIAQNPELSSGHSSYSKDDFITLKNTLQQCIPFINFFNLTSKEYLDKVYPYKKIIPKDLREKLFRHFMDQLNNNLGLNITKEIDSKTISSVQKNISIEKDFNMIVDEINDFIYKLVNNEEFNLVKQKVGEYLNDHNINTHEFYNWLVNNQISTSSIFLFGCFNYYGIITSENSEKVFNLFINASEKNHALAQYFVGECYEYGYGTIKNEKLAFEYYEKAANNTYAIAQLNIGYRYRNGVGVEEDFKKAFYWYDKAANNGNITAMYNLGNCYRDGIGTKKDHNKAFELYQQSAERGYSSGIMTLGYCYSYGIGTKIDKQKAFGLYQDAANLGEEFAQYNLALMYENGEGVTKDMDKAIYWYNKSANQGYEDAKNNLERLQTNNLR</sequence>
<dbReference type="OrthoDB" id="2384430at2759"/>
<dbReference type="PANTHER" id="PTHR43628:SF1">
    <property type="entry name" value="CHITIN SYNTHASE REGULATORY FACTOR 2-RELATED"/>
    <property type="match status" value="1"/>
</dbReference>
<dbReference type="SUPFAM" id="SSF81901">
    <property type="entry name" value="HCP-like"/>
    <property type="match status" value="2"/>
</dbReference>
<dbReference type="Gene3D" id="1.25.40.10">
    <property type="entry name" value="Tetratricopeptide repeat domain"/>
    <property type="match status" value="2"/>
</dbReference>
<keyword evidence="1" id="KW-0418">Kinase</keyword>
<evidence type="ECO:0000313" key="2">
    <source>
        <dbReference type="Proteomes" id="UP000615446"/>
    </source>
</evidence>
<proteinExistence type="predicted"/>
<dbReference type="GO" id="GO:0016301">
    <property type="term" value="F:kinase activity"/>
    <property type="evidence" value="ECO:0007669"/>
    <property type="project" value="UniProtKB-KW"/>
</dbReference>
<dbReference type="InterPro" id="IPR006597">
    <property type="entry name" value="Sel1-like"/>
</dbReference>
<name>A0A8H3R813_9GLOM</name>
<dbReference type="EMBL" id="BLAL01000319">
    <property type="protein sequence ID" value="GET03250.1"/>
    <property type="molecule type" value="Genomic_DNA"/>
</dbReference>
<dbReference type="InterPro" id="IPR052945">
    <property type="entry name" value="Mitotic_Regulator"/>
</dbReference>
<comment type="caution">
    <text evidence="1">The sequence shown here is derived from an EMBL/GenBank/DDBJ whole genome shotgun (WGS) entry which is preliminary data.</text>
</comment>
<dbReference type="SMART" id="SM00671">
    <property type="entry name" value="SEL1"/>
    <property type="match status" value="6"/>
</dbReference>
<dbReference type="PANTHER" id="PTHR43628">
    <property type="entry name" value="ACTIVATOR OF C KINASE PROTEIN 1-RELATED"/>
    <property type="match status" value="1"/>
</dbReference>
<keyword evidence="1" id="KW-0808">Transferase</keyword>
<protein>
    <submittedName>
        <fullName evidence="1">Kinase-like domain-containing protein</fullName>
    </submittedName>
</protein>
<dbReference type="Proteomes" id="UP000615446">
    <property type="component" value="Unassembled WGS sequence"/>
</dbReference>
<evidence type="ECO:0000313" key="1">
    <source>
        <dbReference type="EMBL" id="GET03250.1"/>
    </source>
</evidence>
<accession>A0A8H3R813</accession>
<organism evidence="1 2">
    <name type="scientific">Rhizophagus clarus</name>
    <dbReference type="NCBI Taxonomy" id="94130"/>
    <lineage>
        <taxon>Eukaryota</taxon>
        <taxon>Fungi</taxon>
        <taxon>Fungi incertae sedis</taxon>
        <taxon>Mucoromycota</taxon>
        <taxon>Glomeromycotina</taxon>
        <taxon>Glomeromycetes</taxon>
        <taxon>Glomerales</taxon>
        <taxon>Glomeraceae</taxon>
        <taxon>Rhizophagus</taxon>
    </lineage>
</organism>
<dbReference type="Pfam" id="PF08238">
    <property type="entry name" value="Sel1"/>
    <property type="match status" value="5"/>
</dbReference>
<gene>
    <name evidence="1" type="ORF">RCL2_002959700</name>
</gene>